<dbReference type="AlphaFoldDB" id="A0A2U2J7M1"/>
<dbReference type="PANTHER" id="PTHR43591">
    <property type="entry name" value="METHYLTRANSFERASE"/>
    <property type="match status" value="1"/>
</dbReference>
<evidence type="ECO:0000313" key="3">
    <source>
        <dbReference type="EMBL" id="PWG04336.1"/>
    </source>
</evidence>
<accession>A0A2U2J7M1</accession>
<dbReference type="Gene3D" id="3.40.50.150">
    <property type="entry name" value="Vaccinia Virus protein VP39"/>
    <property type="match status" value="1"/>
</dbReference>
<protein>
    <recommendedName>
        <fullName evidence="2">Methyltransferase type 11 domain-containing protein</fullName>
    </recommendedName>
</protein>
<evidence type="ECO:0000256" key="1">
    <source>
        <dbReference type="SAM" id="Phobius"/>
    </source>
</evidence>
<keyword evidence="1" id="KW-1133">Transmembrane helix</keyword>
<evidence type="ECO:0000259" key="2">
    <source>
        <dbReference type="Pfam" id="PF08241"/>
    </source>
</evidence>
<keyword evidence="4" id="KW-1185">Reference proteome</keyword>
<dbReference type="InterPro" id="IPR029063">
    <property type="entry name" value="SAM-dependent_MTases_sf"/>
</dbReference>
<feature type="transmembrane region" description="Helical" evidence="1">
    <location>
        <begin position="227"/>
        <end position="250"/>
    </location>
</feature>
<proteinExistence type="predicted"/>
<dbReference type="Proteomes" id="UP000245670">
    <property type="component" value="Unassembled WGS sequence"/>
</dbReference>
<feature type="domain" description="Methyltransferase type 11" evidence="2">
    <location>
        <begin position="67"/>
        <end position="153"/>
    </location>
</feature>
<keyword evidence="1" id="KW-0812">Transmembrane</keyword>
<dbReference type="GO" id="GO:0008757">
    <property type="term" value="F:S-adenosylmethionine-dependent methyltransferase activity"/>
    <property type="evidence" value="ECO:0007669"/>
    <property type="project" value="InterPro"/>
</dbReference>
<comment type="caution">
    <text evidence="3">The sequence shown here is derived from an EMBL/GenBank/DDBJ whole genome shotgun (WGS) entry which is preliminary data.</text>
</comment>
<reference evidence="3 4" key="1">
    <citation type="submission" date="2018-05" db="EMBL/GenBank/DDBJ databases">
        <title>Polaribacter aquimarinus sp. nov., isolated from sediment in a sediment of sea.</title>
        <authorList>
            <person name="Lu D."/>
        </authorList>
    </citation>
    <scope>NUCLEOTIDE SEQUENCE [LARGE SCALE GENOMIC DNA]</scope>
    <source>
        <strain evidence="3 4">ZY113</strain>
    </source>
</reference>
<dbReference type="OrthoDB" id="9805171at2"/>
<evidence type="ECO:0000313" key="4">
    <source>
        <dbReference type="Proteomes" id="UP000245670"/>
    </source>
</evidence>
<gene>
    <name evidence="3" type="ORF">DIS07_13080</name>
</gene>
<dbReference type="EMBL" id="QFFG01000006">
    <property type="protein sequence ID" value="PWG04336.1"/>
    <property type="molecule type" value="Genomic_DNA"/>
</dbReference>
<dbReference type="CDD" id="cd02440">
    <property type="entry name" value="AdoMet_MTases"/>
    <property type="match status" value="1"/>
</dbReference>
<dbReference type="SUPFAM" id="SSF53335">
    <property type="entry name" value="S-adenosyl-L-methionine-dependent methyltransferases"/>
    <property type="match status" value="1"/>
</dbReference>
<keyword evidence="1" id="KW-0472">Membrane</keyword>
<dbReference type="Pfam" id="PF08241">
    <property type="entry name" value="Methyltransf_11"/>
    <property type="match status" value="1"/>
</dbReference>
<dbReference type="RefSeq" id="WP_109405706.1">
    <property type="nucleotide sequence ID" value="NZ_QFFG01000006.1"/>
</dbReference>
<name>A0A2U2J7M1_9FLAO</name>
<sequence>MATKTREEINQTEKDYWNEGKLDRTKIKKLRRHAFYYSYKREKKILKKLLKDFNGKDVLEIGSYTWAAWFNKDTKPKSLTCINISEVELENGKLHAAKQPFQISHHLMDANALTFDDNSFDVVFGGAILHHLDIEKSIEHIHRVLKPGGKVVFLEPLNMNPLYKIYRKLNPQERTPDEHALVSKDFKIIRNKFTFNHYFFDFFSVAFGFISLKIFGDKNYDNWINKLGYNLDVFFSKIPFLYVLFARVIIYGSNKK</sequence>
<dbReference type="InterPro" id="IPR013216">
    <property type="entry name" value="Methyltransf_11"/>
</dbReference>
<feature type="transmembrane region" description="Helical" evidence="1">
    <location>
        <begin position="198"/>
        <end position="215"/>
    </location>
</feature>
<organism evidence="3 4">
    <name type="scientific">Polaribacter aquimarinus</name>
    <dbReference type="NCBI Taxonomy" id="2100726"/>
    <lineage>
        <taxon>Bacteria</taxon>
        <taxon>Pseudomonadati</taxon>
        <taxon>Bacteroidota</taxon>
        <taxon>Flavobacteriia</taxon>
        <taxon>Flavobacteriales</taxon>
        <taxon>Flavobacteriaceae</taxon>
    </lineage>
</organism>